<gene>
    <name evidence="1" type="ORF">ANCCAN_16443</name>
</gene>
<protein>
    <submittedName>
        <fullName evidence="1">Uncharacterized protein</fullName>
    </submittedName>
</protein>
<comment type="caution">
    <text evidence="1">The sequence shown here is derived from an EMBL/GenBank/DDBJ whole genome shotgun (WGS) entry which is preliminary data.</text>
</comment>
<proteinExistence type="predicted"/>
<keyword evidence="2" id="KW-1185">Reference proteome</keyword>
<sequence>MNKWSPKPFTNWGLFTSLADFSEDEVVDNIKEYDRLVQHLHDNAKKAEGSRATKKCLSYETLSWYASMEPREPQATTS</sequence>
<reference evidence="1 2" key="1">
    <citation type="submission" date="2014-10" db="EMBL/GenBank/DDBJ databases">
        <title>Draft genome of the hookworm Ancylostoma caninum.</title>
        <authorList>
            <person name="Mitreva M."/>
        </authorList>
    </citation>
    <scope>NUCLEOTIDE SEQUENCE [LARGE SCALE GENOMIC DNA]</scope>
    <source>
        <strain evidence="1 2">Baltimore</strain>
    </source>
</reference>
<evidence type="ECO:0000313" key="2">
    <source>
        <dbReference type="Proteomes" id="UP000252519"/>
    </source>
</evidence>
<dbReference type="Proteomes" id="UP000252519">
    <property type="component" value="Unassembled WGS sequence"/>
</dbReference>
<organism evidence="1 2">
    <name type="scientific">Ancylostoma caninum</name>
    <name type="common">Dog hookworm</name>
    <dbReference type="NCBI Taxonomy" id="29170"/>
    <lineage>
        <taxon>Eukaryota</taxon>
        <taxon>Metazoa</taxon>
        <taxon>Ecdysozoa</taxon>
        <taxon>Nematoda</taxon>
        <taxon>Chromadorea</taxon>
        <taxon>Rhabditida</taxon>
        <taxon>Rhabditina</taxon>
        <taxon>Rhabditomorpha</taxon>
        <taxon>Strongyloidea</taxon>
        <taxon>Ancylostomatidae</taxon>
        <taxon>Ancylostomatinae</taxon>
        <taxon>Ancylostoma</taxon>
    </lineage>
</organism>
<accession>A0A368FZP4</accession>
<dbReference type="EMBL" id="JOJR01000452">
    <property type="protein sequence ID" value="RCN37656.1"/>
    <property type="molecule type" value="Genomic_DNA"/>
</dbReference>
<name>A0A368FZP4_ANCCA</name>
<dbReference type="AlphaFoldDB" id="A0A368FZP4"/>
<evidence type="ECO:0000313" key="1">
    <source>
        <dbReference type="EMBL" id="RCN37656.1"/>
    </source>
</evidence>
<dbReference type="OrthoDB" id="5828204at2759"/>